<dbReference type="SUPFAM" id="SSF53474">
    <property type="entry name" value="alpha/beta-Hydrolases"/>
    <property type="match status" value="1"/>
</dbReference>
<dbReference type="Pfam" id="PF00326">
    <property type="entry name" value="Peptidase_S9"/>
    <property type="match status" value="1"/>
</dbReference>
<reference evidence="2 3" key="1">
    <citation type="submission" date="2022-04" db="EMBL/GenBank/DDBJ databases">
        <title>The arsenic-methylating capacity of Chitinophaga filiformis YT5 during chitin decomposition.</title>
        <authorList>
            <person name="Chen G."/>
            <person name="Liang Y."/>
        </authorList>
    </citation>
    <scope>NUCLEOTIDE SEQUENCE [LARGE SCALE GENOMIC DNA]</scope>
    <source>
        <strain evidence="2 3">YT5</strain>
    </source>
</reference>
<accession>A0ABY4I6T5</accession>
<organism evidence="2 3">
    <name type="scientific">Chitinophaga filiformis</name>
    <name type="common">Myxococcus filiformis</name>
    <name type="synonym">Flexibacter filiformis</name>
    <dbReference type="NCBI Taxonomy" id="104663"/>
    <lineage>
        <taxon>Bacteria</taxon>
        <taxon>Pseudomonadati</taxon>
        <taxon>Bacteroidota</taxon>
        <taxon>Chitinophagia</taxon>
        <taxon>Chitinophagales</taxon>
        <taxon>Chitinophagaceae</taxon>
        <taxon>Chitinophaga</taxon>
    </lineage>
</organism>
<dbReference type="PANTHER" id="PTHR11731:SF193">
    <property type="entry name" value="DIPEPTIDYL PEPTIDASE 9"/>
    <property type="match status" value="1"/>
</dbReference>
<keyword evidence="3" id="KW-1185">Reference proteome</keyword>
<feature type="domain" description="Peptidase S9 prolyl oligopeptidase catalytic" evidence="1">
    <location>
        <begin position="698"/>
        <end position="869"/>
    </location>
</feature>
<dbReference type="Proteomes" id="UP000830198">
    <property type="component" value="Chromosome"/>
</dbReference>
<evidence type="ECO:0000259" key="1">
    <source>
        <dbReference type="Pfam" id="PF00326"/>
    </source>
</evidence>
<dbReference type="Gene3D" id="3.40.50.1820">
    <property type="entry name" value="alpha/beta hydrolase"/>
    <property type="match status" value="1"/>
</dbReference>
<protein>
    <submittedName>
        <fullName evidence="2">Prolyl oligopeptidase family serine peptidase</fullName>
    </submittedName>
</protein>
<dbReference type="InterPro" id="IPR029058">
    <property type="entry name" value="AB_hydrolase_fold"/>
</dbReference>
<dbReference type="Gene3D" id="2.140.10.30">
    <property type="entry name" value="Dipeptidylpeptidase IV, N-terminal domain"/>
    <property type="match status" value="1"/>
</dbReference>
<proteinExistence type="predicted"/>
<sequence length="900" mass="103341">MNKVLKTLVFFLLFHNCIIFQIFSQDKAIDIDFLKHQDSHETDFQISNSKEFYAVVHRGENIADSIEVRTIDGKRILKLLPEDLVTSGRFSQNGEWYIYTSSNGNNGYYNLKEKKINVISGETCRFIDGDKKTYALYRLDTNWYLKCLEDRRTIQVAIKRAEDLIIAGHMILCLNADSIVTVNLEKYERKVIKKIGIDISAVIIDNNAQRVAFAGRQSLNKQIIDGLYYFTIGDTELIAGPFVKRDQQQEKEESKAVVPVSFAKKGEVLIYKVRSKMDMRYSDSSYSVKVDIWNYKDPVSLSSKSSMEDNSYEEHFEGIKLTTGDTFQVSRPGEMVIGKTDNNNYCILENSYRKYDHFWRKDSWQTVTIANIGDSSRKVIINKTNDNITDIKLSPNEKFVIWFNNTDKQYYCYNIAREQTSCITDKLPVAIYEKADFIASMKPYGVAGWSDGDSSILINDENDIWIIDVLGSKSRRITSGMGRKKGLMFRLMPSHAFETDLLVQRNDVIRLVVYDKTTKRNGFAYINSLNDSVPHLLAMEDALFYFPKLYYGNGSIDMGGIPPTRLADGDFLVRRQTVESGISYCLTKDFRHFTEVWRDSPPVGYVWMKTELHTWKNSKGDLLQGILYKPSNFDARKKYPVIFDYYEKRSDELHHFMKPRFSTCRIDIPYYVSNGYLIFVPDIIYKAGETCQSATDCVVSAARYLSTFDWIDTMKLGLQGHSFGGYQTNCIITHSNLFAAACEASGASNLTSANGELFGVNYQGGARHFVYEEYQGNLRSPMFENPDLYIKNSPVFFVKNVSTPLLIMHNKDDGAVLFSQAVEMYLGLYRAMKPVWLLQYDGHGHGTWGEASVDFTIRMKQFFDHYLKGEKAPVWMSKGVPYYLRSKYSGLDLEDIPIEE</sequence>
<dbReference type="RefSeq" id="WP_247813910.1">
    <property type="nucleotide sequence ID" value="NZ_CP095855.1"/>
</dbReference>
<dbReference type="InterPro" id="IPR001375">
    <property type="entry name" value="Peptidase_S9_cat"/>
</dbReference>
<evidence type="ECO:0000313" key="2">
    <source>
        <dbReference type="EMBL" id="UPK71797.1"/>
    </source>
</evidence>
<dbReference type="EMBL" id="CP095855">
    <property type="protein sequence ID" value="UPK71797.1"/>
    <property type="molecule type" value="Genomic_DNA"/>
</dbReference>
<dbReference type="InterPro" id="IPR050278">
    <property type="entry name" value="Serine_Prot_S9B/DPPIV"/>
</dbReference>
<dbReference type="SUPFAM" id="SSF69322">
    <property type="entry name" value="Tricorn protease domain 2"/>
    <property type="match status" value="1"/>
</dbReference>
<name>A0ABY4I6T5_CHIFI</name>
<evidence type="ECO:0000313" key="3">
    <source>
        <dbReference type="Proteomes" id="UP000830198"/>
    </source>
</evidence>
<dbReference type="PANTHER" id="PTHR11731">
    <property type="entry name" value="PROTEASE FAMILY S9B,C DIPEPTIDYL-PEPTIDASE IV-RELATED"/>
    <property type="match status" value="1"/>
</dbReference>
<gene>
    <name evidence="2" type="ORF">MYF79_10935</name>
</gene>